<dbReference type="EMBL" id="JAZDRP010000001">
    <property type="protein sequence ID" value="MEE2525218.1"/>
    <property type="molecule type" value="Genomic_DNA"/>
</dbReference>
<keyword evidence="1" id="KW-1133">Transmembrane helix</keyword>
<keyword evidence="1" id="KW-0472">Membrane</keyword>
<accession>A0ABU7LMR2</accession>
<name>A0ABU7LMR2_9PROT</name>
<keyword evidence="1" id="KW-0812">Transmembrane</keyword>
<proteinExistence type="predicted"/>
<dbReference type="RefSeq" id="WP_330197879.1">
    <property type="nucleotide sequence ID" value="NZ_JAZDRP010000001.1"/>
</dbReference>
<protein>
    <recommendedName>
        <fullName evidence="4">DUF998 domain-containing protein</fullName>
    </recommendedName>
</protein>
<gene>
    <name evidence="2" type="ORF">V0U79_02495</name>
</gene>
<organism evidence="2 3">
    <name type="scientific">Hyphobacterium lacteum</name>
    <dbReference type="NCBI Taxonomy" id="3116575"/>
    <lineage>
        <taxon>Bacteria</taxon>
        <taxon>Pseudomonadati</taxon>
        <taxon>Pseudomonadota</taxon>
        <taxon>Alphaproteobacteria</taxon>
        <taxon>Maricaulales</taxon>
        <taxon>Maricaulaceae</taxon>
        <taxon>Hyphobacterium</taxon>
    </lineage>
</organism>
<feature type="transmembrane region" description="Helical" evidence="1">
    <location>
        <begin position="185"/>
        <end position="208"/>
    </location>
</feature>
<evidence type="ECO:0000256" key="1">
    <source>
        <dbReference type="SAM" id="Phobius"/>
    </source>
</evidence>
<sequence>MSVIKQLLSEERALLIPGTALVLASLISILVMQGHPTGGEGHHGEIASESLSMHAQMLTLRALMVFGLFAYAAHRGIQRPLVLAGSVALIVSTICFVGATTIDGYVMPFLTNPDHQIPRYSQIAWAQLVTGFGFTGMFATATVYALLSLDMMTDMKTRPLAIGMSGLAIASFVIFLVVTNNGMNLPLAFKIISSIGIWGMILGLHMVFTRKA</sequence>
<dbReference type="Proteomes" id="UP001354971">
    <property type="component" value="Unassembled WGS sequence"/>
</dbReference>
<feature type="transmembrane region" description="Helical" evidence="1">
    <location>
        <begin position="12"/>
        <end position="33"/>
    </location>
</feature>
<feature type="transmembrane region" description="Helical" evidence="1">
    <location>
        <begin position="81"/>
        <end position="102"/>
    </location>
</feature>
<evidence type="ECO:0008006" key="4">
    <source>
        <dbReference type="Google" id="ProtNLM"/>
    </source>
</evidence>
<evidence type="ECO:0000313" key="3">
    <source>
        <dbReference type="Proteomes" id="UP001354971"/>
    </source>
</evidence>
<feature type="transmembrane region" description="Helical" evidence="1">
    <location>
        <begin position="159"/>
        <end position="179"/>
    </location>
</feature>
<reference evidence="2 3" key="1">
    <citation type="submission" date="2024-01" db="EMBL/GenBank/DDBJ databases">
        <title>Hyphobacterium bacterium isolated from marine sediment.</title>
        <authorList>
            <person name="Zhao S."/>
        </authorList>
    </citation>
    <scope>NUCLEOTIDE SEQUENCE [LARGE SCALE GENOMIC DNA]</scope>
    <source>
        <strain evidence="3">HN65</strain>
    </source>
</reference>
<feature type="transmembrane region" description="Helical" evidence="1">
    <location>
        <begin position="122"/>
        <end position="147"/>
    </location>
</feature>
<keyword evidence="3" id="KW-1185">Reference proteome</keyword>
<comment type="caution">
    <text evidence="2">The sequence shown here is derived from an EMBL/GenBank/DDBJ whole genome shotgun (WGS) entry which is preliminary data.</text>
</comment>
<evidence type="ECO:0000313" key="2">
    <source>
        <dbReference type="EMBL" id="MEE2525218.1"/>
    </source>
</evidence>
<feature type="transmembrane region" description="Helical" evidence="1">
    <location>
        <begin position="53"/>
        <end position="74"/>
    </location>
</feature>